<keyword evidence="2" id="KW-1185">Reference proteome</keyword>
<dbReference type="EMBL" id="JBBPBN010000009">
    <property type="protein sequence ID" value="KAK9031755.1"/>
    <property type="molecule type" value="Genomic_DNA"/>
</dbReference>
<sequence>MSADGSRISVDGVPFCSRLAKHHPPSDVDLCFISRGIMGVELSHPIFFGLGRLSAEFQPSDIEETLMADSLQPIVFKSIIIHESLFLPNLFVDDDLGVSFLC</sequence>
<evidence type="ECO:0000313" key="2">
    <source>
        <dbReference type="Proteomes" id="UP001396334"/>
    </source>
</evidence>
<organism evidence="1 2">
    <name type="scientific">Hibiscus sabdariffa</name>
    <name type="common">roselle</name>
    <dbReference type="NCBI Taxonomy" id="183260"/>
    <lineage>
        <taxon>Eukaryota</taxon>
        <taxon>Viridiplantae</taxon>
        <taxon>Streptophyta</taxon>
        <taxon>Embryophyta</taxon>
        <taxon>Tracheophyta</taxon>
        <taxon>Spermatophyta</taxon>
        <taxon>Magnoliopsida</taxon>
        <taxon>eudicotyledons</taxon>
        <taxon>Gunneridae</taxon>
        <taxon>Pentapetalae</taxon>
        <taxon>rosids</taxon>
        <taxon>malvids</taxon>
        <taxon>Malvales</taxon>
        <taxon>Malvaceae</taxon>
        <taxon>Malvoideae</taxon>
        <taxon>Hibiscus</taxon>
    </lineage>
</organism>
<proteinExistence type="predicted"/>
<comment type="caution">
    <text evidence="1">The sequence shown here is derived from an EMBL/GenBank/DDBJ whole genome shotgun (WGS) entry which is preliminary data.</text>
</comment>
<protein>
    <submittedName>
        <fullName evidence="1">Uncharacterized protein</fullName>
    </submittedName>
</protein>
<gene>
    <name evidence="1" type="ORF">V6N11_056045</name>
</gene>
<evidence type="ECO:0000313" key="1">
    <source>
        <dbReference type="EMBL" id="KAK9031755.1"/>
    </source>
</evidence>
<accession>A0ABR2T2N7</accession>
<dbReference type="Proteomes" id="UP001396334">
    <property type="component" value="Unassembled WGS sequence"/>
</dbReference>
<reference evidence="1 2" key="1">
    <citation type="journal article" date="2024" name="G3 (Bethesda)">
        <title>Genome assembly of Hibiscus sabdariffa L. provides insights into metabolisms of medicinal natural products.</title>
        <authorList>
            <person name="Kim T."/>
        </authorList>
    </citation>
    <scope>NUCLEOTIDE SEQUENCE [LARGE SCALE GENOMIC DNA]</scope>
    <source>
        <strain evidence="1">TK-2024</strain>
        <tissue evidence="1">Old leaves</tissue>
    </source>
</reference>
<name>A0ABR2T2N7_9ROSI</name>